<dbReference type="AlphaFoldDB" id="A0A6P2CYU9"/>
<sequence length="102" mass="11383">MKRTNAVGSAIRKAAEACSEALETWEHAKPELAKAVFEAGHRDLISFRHAIHAALHEYGNKVHLTGKEILSLFQRVGGKRTQNPAEAELVRRIRGRCSIDRV</sequence>
<dbReference type="RefSeq" id="WP_162667216.1">
    <property type="nucleotide sequence ID" value="NZ_LR593886.1"/>
</dbReference>
<dbReference type="KEGG" id="gms:SOIL9_53820"/>
<evidence type="ECO:0000313" key="2">
    <source>
        <dbReference type="Proteomes" id="UP000464178"/>
    </source>
</evidence>
<accession>A0A6P2CYU9</accession>
<proteinExistence type="predicted"/>
<organism evidence="1 2">
    <name type="scientific">Gemmata massiliana</name>
    <dbReference type="NCBI Taxonomy" id="1210884"/>
    <lineage>
        <taxon>Bacteria</taxon>
        <taxon>Pseudomonadati</taxon>
        <taxon>Planctomycetota</taxon>
        <taxon>Planctomycetia</taxon>
        <taxon>Gemmatales</taxon>
        <taxon>Gemmataceae</taxon>
        <taxon>Gemmata</taxon>
    </lineage>
</organism>
<dbReference type="EMBL" id="LR593886">
    <property type="protein sequence ID" value="VTR92332.1"/>
    <property type="molecule type" value="Genomic_DNA"/>
</dbReference>
<evidence type="ECO:0000313" key="1">
    <source>
        <dbReference type="EMBL" id="VTR92332.1"/>
    </source>
</evidence>
<gene>
    <name evidence="1" type="ORF">SOIL9_53820</name>
</gene>
<protein>
    <submittedName>
        <fullName evidence="1">Uncharacterized protein</fullName>
    </submittedName>
</protein>
<dbReference type="Proteomes" id="UP000464178">
    <property type="component" value="Chromosome"/>
</dbReference>
<reference evidence="1 2" key="1">
    <citation type="submission" date="2019-05" db="EMBL/GenBank/DDBJ databases">
        <authorList>
            <consortium name="Science for Life Laboratories"/>
        </authorList>
    </citation>
    <scope>NUCLEOTIDE SEQUENCE [LARGE SCALE GENOMIC DNA]</scope>
    <source>
        <strain evidence="1">Soil9</strain>
    </source>
</reference>
<name>A0A6P2CYU9_9BACT</name>
<keyword evidence="2" id="KW-1185">Reference proteome</keyword>